<dbReference type="AlphaFoldDB" id="A0A1N6F407"/>
<organism evidence="2 3">
    <name type="scientific">Vannielia litorea</name>
    <dbReference type="NCBI Taxonomy" id="1217970"/>
    <lineage>
        <taxon>Bacteria</taxon>
        <taxon>Pseudomonadati</taxon>
        <taxon>Pseudomonadota</taxon>
        <taxon>Alphaproteobacteria</taxon>
        <taxon>Rhodobacterales</taxon>
        <taxon>Paracoccaceae</taxon>
        <taxon>Vannielia</taxon>
    </lineage>
</organism>
<dbReference type="OrthoDB" id="7861451at2"/>
<dbReference type="EMBL" id="FSRL01000001">
    <property type="protein sequence ID" value="SIN90001.1"/>
    <property type="molecule type" value="Genomic_DNA"/>
</dbReference>
<dbReference type="Proteomes" id="UP000184932">
    <property type="component" value="Unassembled WGS sequence"/>
</dbReference>
<keyword evidence="1" id="KW-0732">Signal</keyword>
<proteinExistence type="predicted"/>
<keyword evidence="3" id="KW-1185">Reference proteome</keyword>
<dbReference type="Gene3D" id="2.60.40.1880">
    <property type="entry name" value="Invasion associated locus B (IalB) protein"/>
    <property type="match status" value="1"/>
</dbReference>
<dbReference type="STRING" id="1217970.SAMN05444002_1352"/>
<accession>A0A1N6F407</accession>
<dbReference type="InterPro" id="IPR010642">
    <property type="entry name" value="Invasion_prot_B"/>
</dbReference>
<dbReference type="RefSeq" id="WP_074255435.1">
    <property type="nucleotide sequence ID" value="NZ_FSRL01000001.1"/>
</dbReference>
<gene>
    <name evidence="2" type="ORF">SAMN05444002_1352</name>
</gene>
<protein>
    <submittedName>
        <fullName evidence="2">Invasion protein IalB, involved in pathogenesis</fullName>
    </submittedName>
</protein>
<evidence type="ECO:0000256" key="1">
    <source>
        <dbReference type="SAM" id="SignalP"/>
    </source>
</evidence>
<feature type="chain" id="PRO_5009935828" evidence="1">
    <location>
        <begin position="33"/>
        <end position="171"/>
    </location>
</feature>
<name>A0A1N6F407_9RHOB</name>
<feature type="signal peptide" evidence="1">
    <location>
        <begin position="1"/>
        <end position="32"/>
    </location>
</feature>
<dbReference type="InterPro" id="IPR038696">
    <property type="entry name" value="IalB_sf"/>
</dbReference>
<evidence type="ECO:0000313" key="3">
    <source>
        <dbReference type="Proteomes" id="UP000184932"/>
    </source>
</evidence>
<dbReference type="Pfam" id="PF06776">
    <property type="entry name" value="IalB"/>
    <property type="match status" value="1"/>
</dbReference>
<reference evidence="3" key="1">
    <citation type="submission" date="2016-11" db="EMBL/GenBank/DDBJ databases">
        <authorList>
            <person name="Varghese N."/>
            <person name="Submissions S."/>
        </authorList>
    </citation>
    <scope>NUCLEOTIDE SEQUENCE [LARGE SCALE GENOMIC DNA]</scope>
    <source>
        <strain evidence="3">DSM 29440</strain>
    </source>
</reference>
<sequence length="171" mass="18148">MRLGSRQGAAVRARFLAVCWLAGLAIGAPLHAAEQTFTDWRVDCPDDGRACTASTTSFAEDRTWLSTLRIQPGAAQADLPVQILVPPGVHLASGLFVAVPGLRLAEATYLTCTNQACDARVSISTRQLAGWKRARAARLRYRPSSTAPPIEFDVSLMGLTAALGAAAEASR</sequence>
<evidence type="ECO:0000313" key="2">
    <source>
        <dbReference type="EMBL" id="SIN90001.1"/>
    </source>
</evidence>